<protein>
    <submittedName>
        <fullName evidence="1">Uncharacterized protein</fullName>
    </submittedName>
</protein>
<name>A0A077EGP2_9FLAO</name>
<reference evidence="1 2" key="1">
    <citation type="journal article" date="2013" name="Lancet">
        <title>First case of E anophelis outbreak in an intensive-care unit.</title>
        <authorList>
            <person name="Teo J."/>
            <person name="Tan S.Y."/>
            <person name="Tay M."/>
            <person name="Ding Y."/>
            <person name="Kjelleberg S."/>
            <person name="Givskov M."/>
            <person name="Lin R.T."/>
            <person name="Yang L."/>
        </authorList>
    </citation>
    <scope>NUCLEOTIDE SEQUENCE [LARGE SCALE GENOMIC DNA]</scope>
    <source>
        <strain evidence="1 2">NUHP1</strain>
    </source>
</reference>
<dbReference type="KEGG" id="eao:BD94_1958"/>
<dbReference type="AlphaFoldDB" id="A0A077EGP2"/>
<organism evidence="1 2">
    <name type="scientific">Elizabethkingia anophelis NUHP1</name>
    <dbReference type="NCBI Taxonomy" id="1338011"/>
    <lineage>
        <taxon>Bacteria</taxon>
        <taxon>Pseudomonadati</taxon>
        <taxon>Bacteroidota</taxon>
        <taxon>Flavobacteriia</taxon>
        <taxon>Flavobacteriales</taxon>
        <taxon>Weeksellaceae</taxon>
        <taxon>Elizabethkingia</taxon>
    </lineage>
</organism>
<accession>A0A077EGP2</accession>
<dbReference type="EMBL" id="CP007547">
    <property type="protein sequence ID" value="AIL45733.1"/>
    <property type="molecule type" value="Genomic_DNA"/>
</dbReference>
<proteinExistence type="predicted"/>
<evidence type="ECO:0000313" key="2">
    <source>
        <dbReference type="Proteomes" id="UP000028933"/>
    </source>
</evidence>
<dbReference type="STRING" id="1338011.BD94_1958"/>
<dbReference type="Proteomes" id="UP000028933">
    <property type="component" value="Chromosome"/>
</dbReference>
<dbReference type="HOGENOM" id="CLU_3327431_0_0_10"/>
<sequence length="38" mass="4427">MKEFILKDKINYYNEITNTAPLLREFSFCPAINTTALC</sequence>
<evidence type="ECO:0000313" key="1">
    <source>
        <dbReference type="EMBL" id="AIL45733.1"/>
    </source>
</evidence>
<gene>
    <name evidence="1" type="ORF">BD94_1958</name>
</gene>